<evidence type="ECO:0000313" key="2">
    <source>
        <dbReference type="EMBL" id="KAF4618650.1"/>
    </source>
</evidence>
<gene>
    <name evidence="2" type="ORF">D9613_009954</name>
</gene>
<comment type="caution">
    <text evidence="2">The sequence shown here is derived from an EMBL/GenBank/DDBJ whole genome shotgun (WGS) entry which is preliminary data.</text>
</comment>
<evidence type="ECO:0000313" key="3">
    <source>
        <dbReference type="Proteomes" id="UP000521872"/>
    </source>
</evidence>
<reference evidence="2 3" key="1">
    <citation type="submission" date="2019-12" db="EMBL/GenBank/DDBJ databases">
        <authorList>
            <person name="Floudas D."/>
            <person name="Bentzer J."/>
            <person name="Ahren D."/>
            <person name="Johansson T."/>
            <person name="Persson P."/>
            <person name="Tunlid A."/>
        </authorList>
    </citation>
    <scope>NUCLEOTIDE SEQUENCE [LARGE SCALE GENOMIC DNA]</scope>
    <source>
        <strain evidence="2 3">CBS 102.39</strain>
    </source>
</reference>
<feature type="compositionally biased region" description="Basic and acidic residues" evidence="1">
    <location>
        <begin position="48"/>
        <end position="77"/>
    </location>
</feature>
<dbReference type="Proteomes" id="UP000521872">
    <property type="component" value="Unassembled WGS sequence"/>
</dbReference>
<proteinExistence type="predicted"/>
<organism evidence="2 3">
    <name type="scientific">Agrocybe pediades</name>
    <dbReference type="NCBI Taxonomy" id="84607"/>
    <lineage>
        <taxon>Eukaryota</taxon>
        <taxon>Fungi</taxon>
        <taxon>Dikarya</taxon>
        <taxon>Basidiomycota</taxon>
        <taxon>Agaricomycotina</taxon>
        <taxon>Agaricomycetes</taxon>
        <taxon>Agaricomycetidae</taxon>
        <taxon>Agaricales</taxon>
        <taxon>Agaricineae</taxon>
        <taxon>Strophariaceae</taxon>
        <taxon>Agrocybe</taxon>
    </lineage>
</organism>
<name>A0A8H4QW75_9AGAR</name>
<dbReference type="AlphaFoldDB" id="A0A8H4QW75"/>
<keyword evidence="3" id="KW-1185">Reference proteome</keyword>
<protein>
    <submittedName>
        <fullName evidence="2">Uncharacterized protein</fullName>
    </submittedName>
</protein>
<evidence type="ECO:0000256" key="1">
    <source>
        <dbReference type="SAM" id="MobiDB-lite"/>
    </source>
</evidence>
<feature type="compositionally biased region" description="Polar residues" evidence="1">
    <location>
        <begin position="22"/>
        <end position="38"/>
    </location>
</feature>
<dbReference type="EMBL" id="JAACJL010000017">
    <property type="protein sequence ID" value="KAF4618650.1"/>
    <property type="molecule type" value="Genomic_DNA"/>
</dbReference>
<sequence length="86" mass="9976">MSGGHGIADGLRQMQDTFYAHANSTNRPPHMVSETNETYAPRGPPDMYAKKEEEKKKKEEEARRKKEEERKKKEAEKRTKKTNNGK</sequence>
<accession>A0A8H4QW75</accession>
<feature type="region of interest" description="Disordered" evidence="1">
    <location>
        <begin position="1"/>
        <end position="86"/>
    </location>
</feature>